<evidence type="ECO:0000313" key="3">
    <source>
        <dbReference type="Proteomes" id="UP000005222"/>
    </source>
</evidence>
<proteinExistence type="predicted"/>
<dbReference type="OrthoDB" id="4013061at2759"/>
<dbReference type="AlphaFoldDB" id="G8YD70"/>
<evidence type="ECO:0000256" key="1">
    <source>
        <dbReference type="SAM" id="MobiDB-lite"/>
    </source>
</evidence>
<dbReference type="OMA" id="LQPYQRF"/>
<sequence length="418" mass="46442">MEGPNMIFDSNHLNEKLDSLSIDDKNGRNQRSDTGKERSRSSEVEDQISENKRSSADYGRKTRKSLLSSSLAGESHRYENEDVSRPSASKRDGTGHGVETSSRDNSLVDEHPEPELLASSVGKDVDGIIVPSSSTISLLSLNNQNLNALQDDYEATQAQNGMPTQIQYGGQAGQMHTMGAPVINHPQTIHIDRKTPYNNLGGLSSRTSLSQLSSRRYQPYHKFCPPSVGQPVAQQEVFYSQAIPIDGKHIRIPESPNLNPTSLGGSPSRFWLSNQTPPRFMNDAHGQSGPQNLQINPIHNHPQSSAYNFSYHRNDDRKHPNMEKSRNYTLTPSSSYIKIGSDISPVLNPVQTPSEDPPMTPLRLNASAFANQQGYFDNLDHHRLESYVTSKSQSQTGDDHEYDNDVDEYEIGINIDDV</sequence>
<name>G8YD70_PICSO</name>
<dbReference type="InParanoid" id="G8YD70"/>
<dbReference type="HOGENOM" id="CLU_058068_0_0_1"/>
<keyword evidence="3" id="KW-1185">Reference proteome</keyword>
<organism evidence="2 3">
    <name type="scientific">Pichia sorbitophila (strain ATCC MYA-4447 / BCRC 22081 / CBS 7064 / NBRC 10061 / NRRL Y-12695)</name>
    <name type="common">Hybrid yeast</name>
    <dbReference type="NCBI Taxonomy" id="559304"/>
    <lineage>
        <taxon>Eukaryota</taxon>
        <taxon>Fungi</taxon>
        <taxon>Dikarya</taxon>
        <taxon>Ascomycota</taxon>
        <taxon>Saccharomycotina</taxon>
        <taxon>Pichiomycetes</taxon>
        <taxon>Debaryomycetaceae</taxon>
        <taxon>Millerozyma</taxon>
    </lineage>
</organism>
<feature type="compositionally biased region" description="Basic and acidic residues" evidence="1">
    <location>
        <begin position="12"/>
        <end position="60"/>
    </location>
</feature>
<evidence type="ECO:0000313" key="2">
    <source>
        <dbReference type="EMBL" id="CCE82901.1"/>
    </source>
</evidence>
<protein>
    <submittedName>
        <fullName evidence="2">Piso0_002657 protein</fullName>
    </submittedName>
</protein>
<reference evidence="2 3" key="1">
    <citation type="journal article" date="2012" name="G3 (Bethesda)">
        <title>Pichia sorbitophila, an interspecies yeast hybrid reveals early steps of genome resolution following polyploidization.</title>
        <authorList>
            <person name="Leh Louis V."/>
            <person name="Despons L."/>
            <person name="Friedrich A."/>
            <person name="Martin T."/>
            <person name="Durrens P."/>
            <person name="Casaregola S."/>
            <person name="Neuveglise C."/>
            <person name="Fairhead C."/>
            <person name="Marck C."/>
            <person name="Cruz J.A."/>
            <person name="Straub M.L."/>
            <person name="Kugler V."/>
            <person name="Sacerdot C."/>
            <person name="Uzunov Z."/>
            <person name="Thierry A."/>
            <person name="Weiss S."/>
            <person name="Bleykasten C."/>
            <person name="De Montigny J."/>
            <person name="Jacques N."/>
            <person name="Jung P."/>
            <person name="Lemaire M."/>
            <person name="Mallet S."/>
            <person name="Morel G."/>
            <person name="Richard G.F."/>
            <person name="Sarkar A."/>
            <person name="Savel G."/>
            <person name="Schacherer J."/>
            <person name="Seret M.L."/>
            <person name="Talla E."/>
            <person name="Samson G."/>
            <person name="Jubin C."/>
            <person name="Poulain J."/>
            <person name="Vacherie B."/>
            <person name="Barbe V."/>
            <person name="Pelletier E."/>
            <person name="Sherman D.J."/>
            <person name="Westhof E."/>
            <person name="Weissenbach J."/>
            <person name="Baret P.V."/>
            <person name="Wincker P."/>
            <person name="Gaillardin C."/>
            <person name="Dujon B."/>
            <person name="Souciet J.L."/>
        </authorList>
    </citation>
    <scope>NUCLEOTIDE SEQUENCE [LARGE SCALE GENOMIC DNA]</scope>
    <source>
        <strain evidence="3">ATCC MYA-4447 / BCRC 22081 / CBS 7064 / NBRC 10061 / NRRL Y-12695</strain>
    </source>
</reference>
<feature type="region of interest" description="Disordered" evidence="1">
    <location>
        <begin position="1"/>
        <end position="111"/>
    </location>
</feature>
<dbReference type="Proteomes" id="UP000005222">
    <property type="component" value="Chromosome J"/>
</dbReference>
<dbReference type="EMBL" id="FO082050">
    <property type="protein sequence ID" value="CCE82901.1"/>
    <property type="molecule type" value="Genomic_DNA"/>
</dbReference>
<feature type="compositionally biased region" description="Basic and acidic residues" evidence="1">
    <location>
        <begin position="74"/>
        <end position="94"/>
    </location>
</feature>
<accession>G8YD70</accession>
<dbReference type="eggNOG" id="ENOG502T156">
    <property type="taxonomic scope" value="Eukaryota"/>
</dbReference>
<gene>
    <name evidence="2" type="primary">Piso0_002657</name>
    <name evidence="2" type="ORF">GNLVRS01_PISO0J16773g</name>
</gene>